<evidence type="ECO:0000256" key="1">
    <source>
        <dbReference type="ARBA" id="ARBA00003014"/>
    </source>
</evidence>
<protein>
    <recommendedName>
        <fullName evidence="4">thioglucosidase</fullName>
        <ecNumber evidence="4">3.2.1.147</ecNumber>
    </recommendedName>
    <alternativeName>
        <fullName evidence="6">Sinigrinase</fullName>
    </alternativeName>
    <alternativeName>
        <fullName evidence="7">Thioglucosidase</fullName>
    </alternativeName>
</protein>
<dbReference type="Proteomes" id="UP000823674">
    <property type="component" value="Chromosome A05"/>
</dbReference>
<sequence>MTGNSSTSVPDDPISGQLKVSHTGWKLASIIITPSREEFASEINVTFRNKGAARAITFSPTEKDNLYNSPENGQVVGALQGMENGDSTTMVDQQNETMVKCDVLMDYLLGEELEAMEEDRRRLERSLILSLRRLCRLTLCDPGKVVDGSNGDVAVDHYHRYKEDIELIGALGFSAYRFSISWSRIFPDGLGTKVNEEGIAFYNNIINSLLEKGIQPFVTLYHWDLPSHLQESIGGWTNRKIVDYFGLYAEACFANFGDRVKHWITLNEPLQTSVNGHCIGIFAPGRNEKPLIEPYLVSHHQVLAHATAVSVYRSKYKESQGGQIGLSVDCEWAEANSEKMEDKVAAACWFLDPLFFGDYPASMRQKLGDNLPTFTPEEKEFMLQNSWDFLGINHYTSRIIAHVSNNEAESDFYKAQELERNVEWEDGEPIGDRAASDWLYIVPWGIRKTLNYVSEKYNHPSIFITENGMDDEDDGSASIHDMLDDKRRVAYFKSYLANVAEAIKDGVDIKGYFAWSLLDNFEWAQGFTKRFGLVYVDYKNGLTRHPKSSAYWFMKFLKGDEDNKGKKE</sequence>
<accession>A0ABQ7MEQ0</accession>
<proteinExistence type="inferred from homology"/>
<dbReference type="InterPro" id="IPR001360">
    <property type="entry name" value="Glyco_hydro_1"/>
</dbReference>
<evidence type="ECO:0000256" key="2">
    <source>
        <dbReference type="ARBA" id="ARBA00004116"/>
    </source>
</evidence>
<evidence type="ECO:0000256" key="5">
    <source>
        <dbReference type="ARBA" id="ARBA00022554"/>
    </source>
</evidence>
<dbReference type="Gene3D" id="3.20.20.80">
    <property type="entry name" value="Glycosidases"/>
    <property type="match status" value="1"/>
</dbReference>
<evidence type="ECO:0000256" key="6">
    <source>
        <dbReference type="ARBA" id="ARBA00032643"/>
    </source>
</evidence>
<evidence type="ECO:0000256" key="4">
    <source>
        <dbReference type="ARBA" id="ARBA00012250"/>
    </source>
</evidence>
<comment type="function">
    <text evidence="1">Degradation of glucosinolates (glucose residue linked by a thioglucoside bound to an amino acid derivative) to glucose, sulfate and any of the products: thiocyanates, isothiocyanates, nitriles, epithionitriles or oxazolidine-2-thiones.</text>
</comment>
<comment type="subcellular location">
    <subcellularLocation>
        <location evidence="2">Vacuole</location>
    </subcellularLocation>
</comment>
<evidence type="ECO:0000256" key="7">
    <source>
        <dbReference type="ARBA" id="ARBA00032797"/>
    </source>
</evidence>
<comment type="caution">
    <text evidence="10">The sequence shown here is derived from an EMBL/GenBank/DDBJ whole genome shotgun (WGS) entry which is preliminary data.</text>
</comment>
<keyword evidence="5" id="KW-0926">Vacuole</keyword>
<dbReference type="PANTHER" id="PTHR10353:SF310">
    <property type="entry name" value="BETA-GLUCOSIDASE 42"/>
    <property type="match status" value="1"/>
</dbReference>
<evidence type="ECO:0000313" key="11">
    <source>
        <dbReference type="Proteomes" id="UP000823674"/>
    </source>
</evidence>
<dbReference type="PANTHER" id="PTHR10353">
    <property type="entry name" value="GLYCOSYL HYDROLASE"/>
    <property type="match status" value="1"/>
</dbReference>
<gene>
    <name evidence="10" type="primary">A05p018470.1_BraROA</name>
    <name evidence="10" type="ORF">IGI04_018674</name>
</gene>
<evidence type="ECO:0000256" key="9">
    <source>
        <dbReference type="RuleBase" id="RU003690"/>
    </source>
</evidence>
<dbReference type="PRINTS" id="PR00131">
    <property type="entry name" value="GLHYDRLASE1"/>
</dbReference>
<reference evidence="10 11" key="1">
    <citation type="submission" date="2021-03" db="EMBL/GenBank/DDBJ databases">
        <authorList>
            <person name="King G.J."/>
            <person name="Bancroft I."/>
            <person name="Baten A."/>
            <person name="Bloomfield J."/>
            <person name="Borpatragohain P."/>
            <person name="He Z."/>
            <person name="Irish N."/>
            <person name="Irwin J."/>
            <person name="Liu K."/>
            <person name="Mauleon R.P."/>
            <person name="Moore J."/>
            <person name="Morris R."/>
            <person name="Ostergaard L."/>
            <person name="Wang B."/>
            <person name="Wells R."/>
        </authorList>
    </citation>
    <scope>NUCLEOTIDE SEQUENCE [LARGE SCALE GENOMIC DNA]</scope>
    <source>
        <strain evidence="10">R-o-18</strain>
        <tissue evidence="10">Leaf</tissue>
    </source>
</reference>
<evidence type="ECO:0000256" key="8">
    <source>
        <dbReference type="ARBA" id="ARBA00034026"/>
    </source>
</evidence>
<comment type="similarity">
    <text evidence="3 9">Belongs to the glycosyl hydrolase 1 family.</text>
</comment>
<comment type="catalytic activity">
    <reaction evidence="8">
        <text>a thioglucoside + H2O = a sugar + a thiol.</text>
        <dbReference type="EC" id="3.2.1.147"/>
    </reaction>
</comment>
<dbReference type="SUPFAM" id="SSF51445">
    <property type="entry name" value="(Trans)glycosidases"/>
    <property type="match status" value="1"/>
</dbReference>
<dbReference type="EC" id="3.2.1.147" evidence="4"/>
<name>A0ABQ7MEQ0_BRACM</name>
<dbReference type="Pfam" id="PF00232">
    <property type="entry name" value="Glyco_hydro_1"/>
    <property type="match status" value="1"/>
</dbReference>
<dbReference type="EMBL" id="JADBGQ010000005">
    <property type="protein sequence ID" value="KAG5396860.1"/>
    <property type="molecule type" value="Genomic_DNA"/>
</dbReference>
<dbReference type="InterPro" id="IPR017853">
    <property type="entry name" value="GH"/>
</dbReference>
<evidence type="ECO:0000256" key="3">
    <source>
        <dbReference type="ARBA" id="ARBA00010838"/>
    </source>
</evidence>
<evidence type="ECO:0000313" key="10">
    <source>
        <dbReference type="EMBL" id="KAG5396860.1"/>
    </source>
</evidence>
<organism evidence="10 11">
    <name type="scientific">Brassica rapa subsp. trilocularis</name>
    <dbReference type="NCBI Taxonomy" id="1813537"/>
    <lineage>
        <taxon>Eukaryota</taxon>
        <taxon>Viridiplantae</taxon>
        <taxon>Streptophyta</taxon>
        <taxon>Embryophyta</taxon>
        <taxon>Tracheophyta</taxon>
        <taxon>Spermatophyta</taxon>
        <taxon>Magnoliopsida</taxon>
        <taxon>eudicotyledons</taxon>
        <taxon>Gunneridae</taxon>
        <taxon>Pentapetalae</taxon>
        <taxon>rosids</taxon>
        <taxon>malvids</taxon>
        <taxon>Brassicales</taxon>
        <taxon>Brassicaceae</taxon>
        <taxon>Brassiceae</taxon>
        <taxon>Brassica</taxon>
    </lineage>
</organism>
<keyword evidence="11" id="KW-1185">Reference proteome</keyword>